<protein>
    <submittedName>
        <fullName evidence="3">DUF58 domain-containing protein</fullName>
    </submittedName>
</protein>
<evidence type="ECO:0000259" key="2">
    <source>
        <dbReference type="Pfam" id="PF01882"/>
    </source>
</evidence>
<evidence type="ECO:0000313" key="3">
    <source>
        <dbReference type="EMBL" id="MST49880.1"/>
    </source>
</evidence>
<dbReference type="EMBL" id="VUMY01000010">
    <property type="protein sequence ID" value="MST49880.1"/>
    <property type="molecule type" value="Genomic_DNA"/>
</dbReference>
<keyword evidence="1" id="KW-0472">Membrane</keyword>
<dbReference type="PANTHER" id="PTHR33608:SF3">
    <property type="entry name" value="SLR2013 PROTEIN"/>
    <property type="match status" value="1"/>
</dbReference>
<feature type="transmembrane region" description="Helical" evidence="1">
    <location>
        <begin position="7"/>
        <end position="40"/>
    </location>
</feature>
<gene>
    <name evidence="3" type="ORF">FYJ63_06475</name>
</gene>
<evidence type="ECO:0000256" key="1">
    <source>
        <dbReference type="SAM" id="Phobius"/>
    </source>
</evidence>
<evidence type="ECO:0000313" key="4">
    <source>
        <dbReference type="Proteomes" id="UP000442535"/>
    </source>
</evidence>
<proteinExistence type="predicted"/>
<sequence>MAMTSRLAILVALGIPLMFLTNWSGAWVFWLLFCLVLWLLDSLLAPSPRFLVITRSLPISLRMHTKTPYTITVANPTKRKYRIWLRDAWQPSLHASANGERLVLNPKTTQDLEASFTPERKGTLSSDAVTVRSFGPLGLGARQFSAPIVQTVKVLPEFRSAKFLPSRLQTLRRLEGNTLLTHRGQGSEFDSLREYVPGDDVRDIEWHVSARNRVPVVKTWRPERDRNVIICIDSSRTSAVRLGEFPRLDANMEAALLLGALASSAGDRIHLIAFDNQIRAHIQPSRGAGLVGEMASTMANLDSSLTEANWRGLGQTLLSSIRQRSLIVLLTGLEAGLDRSPLMPTVEALASRHQVLLASAMDPEVRSLTTEMDTPEEAFLAAAAMADSEERRKASDLLGMLGARVLNTGPDELPPLLADTYISLKRRGQI</sequence>
<keyword evidence="1" id="KW-1133">Transmembrane helix</keyword>
<feature type="domain" description="DUF58" evidence="2">
    <location>
        <begin position="192"/>
        <end position="368"/>
    </location>
</feature>
<dbReference type="AlphaFoldDB" id="A0A7K0K498"/>
<keyword evidence="4" id="KW-1185">Reference proteome</keyword>
<organism evidence="3 4">
    <name type="scientific">Mobiluncus porci</name>
    <dbReference type="NCBI Taxonomy" id="2652278"/>
    <lineage>
        <taxon>Bacteria</taxon>
        <taxon>Bacillati</taxon>
        <taxon>Actinomycetota</taxon>
        <taxon>Actinomycetes</taxon>
        <taxon>Actinomycetales</taxon>
        <taxon>Actinomycetaceae</taxon>
        <taxon>Mobiluncus</taxon>
    </lineage>
</organism>
<accession>A0A7K0K498</accession>
<name>A0A7K0K498_9ACTO</name>
<dbReference type="InterPro" id="IPR002881">
    <property type="entry name" value="DUF58"/>
</dbReference>
<dbReference type="Proteomes" id="UP000442535">
    <property type="component" value="Unassembled WGS sequence"/>
</dbReference>
<reference evidence="3 4" key="1">
    <citation type="submission" date="2019-08" db="EMBL/GenBank/DDBJ databases">
        <title>In-depth cultivation of the pig gut microbiome towards novel bacterial diversity and tailored functional studies.</title>
        <authorList>
            <person name="Wylensek D."/>
            <person name="Hitch T.C.A."/>
            <person name="Clavel T."/>
        </authorList>
    </citation>
    <scope>NUCLEOTIDE SEQUENCE [LARGE SCALE GENOMIC DNA]</scope>
    <source>
        <strain evidence="3 4">RF-GAM-744-WT-7</strain>
    </source>
</reference>
<dbReference type="PANTHER" id="PTHR33608">
    <property type="entry name" value="BLL2464 PROTEIN"/>
    <property type="match status" value="1"/>
</dbReference>
<comment type="caution">
    <text evidence="3">The sequence shown here is derived from an EMBL/GenBank/DDBJ whole genome shotgun (WGS) entry which is preliminary data.</text>
</comment>
<dbReference type="Pfam" id="PF01882">
    <property type="entry name" value="DUF58"/>
    <property type="match status" value="1"/>
</dbReference>
<keyword evidence="1" id="KW-0812">Transmembrane</keyword>